<dbReference type="OrthoDB" id="3182677at2759"/>
<dbReference type="AlphaFoldDB" id="A0A9P6DWV0"/>
<evidence type="ECO:0000313" key="1">
    <source>
        <dbReference type="EMBL" id="KAF9513145.1"/>
    </source>
</evidence>
<sequence length="179" mass="20281">MWSSEGREQAHYESVLSTINVIRDVLRECDTPSGLCDDHGLFAYADRAVIDRLDSAHAVKPDLILARRTELGENERVRMRNVDVVVEVKSDWSNLVTQAAMYAPAVLYSNWTGRFGLVIRVNHKTLLARFMFSHIDARTGDYIQLQESRGCRLLSCSPAGWPIRRRSPTLESDSITRAC</sequence>
<keyword evidence="2" id="KW-1185">Reference proteome</keyword>
<accession>A0A9P6DWV0</accession>
<dbReference type="Proteomes" id="UP000886523">
    <property type="component" value="Unassembled WGS sequence"/>
</dbReference>
<reference evidence="1" key="1">
    <citation type="journal article" date="2020" name="Nat. Commun.">
        <title>Large-scale genome sequencing of mycorrhizal fungi provides insights into the early evolution of symbiotic traits.</title>
        <authorList>
            <person name="Miyauchi S."/>
            <person name="Kiss E."/>
            <person name="Kuo A."/>
            <person name="Drula E."/>
            <person name="Kohler A."/>
            <person name="Sanchez-Garcia M."/>
            <person name="Morin E."/>
            <person name="Andreopoulos B."/>
            <person name="Barry K.W."/>
            <person name="Bonito G."/>
            <person name="Buee M."/>
            <person name="Carver A."/>
            <person name="Chen C."/>
            <person name="Cichocki N."/>
            <person name="Clum A."/>
            <person name="Culley D."/>
            <person name="Crous P.W."/>
            <person name="Fauchery L."/>
            <person name="Girlanda M."/>
            <person name="Hayes R.D."/>
            <person name="Keri Z."/>
            <person name="LaButti K."/>
            <person name="Lipzen A."/>
            <person name="Lombard V."/>
            <person name="Magnuson J."/>
            <person name="Maillard F."/>
            <person name="Murat C."/>
            <person name="Nolan M."/>
            <person name="Ohm R.A."/>
            <person name="Pangilinan J."/>
            <person name="Pereira M.F."/>
            <person name="Perotto S."/>
            <person name="Peter M."/>
            <person name="Pfister S."/>
            <person name="Riley R."/>
            <person name="Sitrit Y."/>
            <person name="Stielow J.B."/>
            <person name="Szollosi G."/>
            <person name="Zifcakova L."/>
            <person name="Stursova M."/>
            <person name="Spatafora J.W."/>
            <person name="Tedersoo L."/>
            <person name="Vaario L.M."/>
            <person name="Yamada A."/>
            <person name="Yan M."/>
            <person name="Wang P."/>
            <person name="Xu J."/>
            <person name="Bruns T."/>
            <person name="Baldrian P."/>
            <person name="Vilgalys R."/>
            <person name="Dunand C."/>
            <person name="Henrissat B."/>
            <person name="Grigoriev I.V."/>
            <person name="Hibbett D."/>
            <person name="Nagy L.G."/>
            <person name="Martin F.M."/>
        </authorList>
    </citation>
    <scope>NUCLEOTIDE SEQUENCE</scope>
    <source>
        <strain evidence="1">UP504</strain>
    </source>
</reference>
<protein>
    <submittedName>
        <fullName evidence="1">Uncharacterized protein</fullName>
    </submittedName>
</protein>
<comment type="caution">
    <text evidence="1">The sequence shown here is derived from an EMBL/GenBank/DDBJ whole genome shotgun (WGS) entry which is preliminary data.</text>
</comment>
<dbReference type="EMBL" id="MU128977">
    <property type="protein sequence ID" value="KAF9513145.1"/>
    <property type="molecule type" value="Genomic_DNA"/>
</dbReference>
<gene>
    <name evidence="1" type="ORF">BS47DRAFT_992415</name>
</gene>
<name>A0A9P6DWV0_9AGAM</name>
<proteinExistence type="predicted"/>
<evidence type="ECO:0000313" key="2">
    <source>
        <dbReference type="Proteomes" id="UP000886523"/>
    </source>
</evidence>
<organism evidence="1 2">
    <name type="scientific">Hydnum rufescens UP504</name>
    <dbReference type="NCBI Taxonomy" id="1448309"/>
    <lineage>
        <taxon>Eukaryota</taxon>
        <taxon>Fungi</taxon>
        <taxon>Dikarya</taxon>
        <taxon>Basidiomycota</taxon>
        <taxon>Agaricomycotina</taxon>
        <taxon>Agaricomycetes</taxon>
        <taxon>Cantharellales</taxon>
        <taxon>Hydnaceae</taxon>
        <taxon>Hydnum</taxon>
    </lineage>
</organism>